<dbReference type="HAMAP" id="MF_00223">
    <property type="entry name" value="FolE"/>
    <property type="match status" value="1"/>
</dbReference>
<dbReference type="PROSITE" id="PS00859">
    <property type="entry name" value="GTP_CYCLOHYDROL_1_1"/>
    <property type="match status" value="1"/>
</dbReference>
<sequence>MLLSKEVLPSAGLTVLPFSTVVNPKSEKEPTMSKNNPQLGIEVNEYLTKLGINTPLTDNVFTDRKEKIEKITHLTAQILEVLGLDLTNDSLEETPLRVAKMYVDEIFSGLRTDTFPKCTTVENAFCSGDEFVLEKNITLYSDCEHHLRPIIGKAHIAYIPGKRVLGLSKLNRITQYFAQRPQVQERLNQQIAHAIAYITDSPDVMVVIEAAHTCVSQRGIKDTNSSTVTATCLGQFGEHNSTLRKEVMANINR</sequence>
<name>A0A6J5M4T7_9CAUD</name>
<comment type="catalytic activity">
    <reaction evidence="1">
        <text>GTP + H2O = 7,8-dihydroneopterin 3'-triphosphate + formate + H(+)</text>
        <dbReference type="Rhea" id="RHEA:17473"/>
        <dbReference type="ChEBI" id="CHEBI:15377"/>
        <dbReference type="ChEBI" id="CHEBI:15378"/>
        <dbReference type="ChEBI" id="CHEBI:15740"/>
        <dbReference type="ChEBI" id="CHEBI:37565"/>
        <dbReference type="ChEBI" id="CHEBI:58462"/>
        <dbReference type="EC" id="3.5.4.16"/>
    </reaction>
</comment>
<protein>
    <recommendedName>
        <fullName evidence="3">GTP cyclohydrolase I</fullName>
        <ecNumber evidence="3">3.5.4.16</ecNumber>
    </recommendedName>
</protein>
<dbReference type="GO" id="GO:0006729">
    <property type="term" value="P:tetrahydrobiopterin biosynthetic process"/>
    <property type="evidence" value="ECO:0007669"/>
    <property type="project" value="TreeGrafter"/>
</dbReference>
<gene>
    <name evidence="6" type="ORF">UFOVP395_28</name>
</gene>
<evidence type="ECO:0000256" key="2">
    <source>
        <dbReference type="ARBA" id="ARBA00005080"/>
    </source>
</evidence>
<dbReference type="InterPro" id="IPR001474">
    <property type="entry name" value="GTP_CycHdrlase_I"/>
</dbReference>
<accession>A0A6J5M4T7</accession>
<dbReference type="PROSITE" id="PS00860">
    <property type="entry name" value="GTP_CYCLOHYDROL_1_2"/>
    <property type="match status" value="1"/>
</dbReference>
<dbReference type="PANTHER" id="PTHR11109">
    <property type="entry name" value="GTP CYCLOHYDROLASE I"/>
    <property type="match status" value="1"/>
</dbReference>
<evidence type="ECO:0000256" key="3">
    <source>
        <dbReference type="ARBA" id="ARBA00012715"/>
    </source>
</evidence>
<evidence type="ECO:0000256" key="1">
    <source>
        <dbReference type="ARBA" id="ARBA00001052"/>
    </source>
</evidence>
<dbReference type="InterPro" id="IPR018234">
    <property type="entry name" value="GTP_CycHdrlase_I_CS"/>
</dbReference>
<evidence type="ECO:0000259" key="5">
    <source>
        <dbReference type="Pfam" id="PF01227"/>
    </source>
</evidence>
<dbReference type="EC" id="3.5.4.16" evidence="3"/>
<feature type="domain" description="GTP cyclohydrolase I" evidence="5">
    <location>
        <begin position="74"/>
        <end position="251"/>
    </location>
</feature>
<dbReference type="GO" id="GO:0046654">
    <property type="term" value="P:tetrahydrofolate biosynthetic process"/>
    <property type="evidence" value="ECO:0007669"/>
    <property type="project" value="InterPro"/>
</dbReference>
<proteinExistence type="inferred from homology"/>
<dbReference type="NCBIfam" id="NF006826">
    <property type="entry name" value="PRK09347.1-3"/>
    <property type="match status" value="1"/>
</dbReference>
<dbReference type="InterPro" id="IPR043134">
    <property type="entry name" value="GTP-CH-I_N"/>
</dbReference>
<dbReference type="UniPathway" id="UPA00848">
    <property type="reaction ID" value="UER00151"/>
</dbReference>
<dbReference type="Gene3D" id="1.10.286.10">
    <property type="match status" value="1"/>
</dbReference>
<dbReference type="NCBIfam" id="NF006824">
    <property type="entry name" value="PRK09347.1-1"/>
    <property type="match status" value="1"/>
</dbReference>
<dbReference type="NCBIfam" id="TIGR00063">
    <property type="entry name" value="folE"/>
    <property type="match status" value="1"/>
</dbReference>
<dbReference type="EMBL" id="LR796380">
    <property type="protein sequence ID" value="CAB4140493.1"/>
    <property type="molecule type" value="Genomic_DNA"/>
</dbReference>
<keyword evidence="4 6" id="KW-0378">Hydrolase</keyword>
<evidence type="ECO:0000256" key="4">
    <source>
        <dbReference type="ARBA" id="ARBA00022801"/>
    </source>
</evidence>
<dbReference type="InterPro" id="IPR043133">
    <property type="entry name" value="GTP-CH-I_C/QueF"/>
</dbReference>
<dbReference type="PANTHER" id="PTHR11109:SF7">
    <property type="entry name" value="GTP CYCLOHYDROLASE 1"/>
    <property type="match status" value="1"/>
</dbReference>
<dbReference type="Pfam" id="PF01227">
    <property type="entry name" value="GTP_cyclohydroI"/>
    <property type="match status" value="1"/>
</dbReference>
<dbReference type="FunFam" id="3.30.1130.10:FF:000001">
    <property type="entry name" value="GTP cyclohydrolase 1"/>
    <property type="match status" value="1"/>
</dbReference>
<dbReference type="Gene3D" id="3.30.1130.10">
    <property type="match status" value="1"/>
</dbReference>
<organism evidence="6">
    <name type="scientific">uncultured Caudovirales phage</name>
    <dbReference type="NCBI Taxonomy" id="2100421"/>
    <lineage>
        <taxon>Viruses</taxon>
        <taxon>Duplodnaviria</taxon>
        <taxon>Heunggongvirae</taxon>
        <taxon>Uroviricota</taxon>
        <taxon>Caudoviricetes</taxon>
        <taxon>Peduoviridae</taxon>
        <taxon>Maltschvirus</taxon>
        <taxon>Maltschvirus maltsch</taxon>
    </lineage>
</organism>
<dbReference type="GO" id="GO:0003934">
    <property type="term" value="F:GTP cyclohydrolase I activity"/>
    <property type="evidence" value="ECO:0007669"/>
    <property type="project" value="UniProtKB-EC"/>
</dbReference>
<evidence type="ECO:0000313" key="6">
    <source>
        <dbReference type="EMBL" id="CAB4140493.1"/>
    </source>
</evidence>
<dbReference type="InterPro" id="IPR020602">
    <property type="entry name" value="GTP_CycHdrlase_I_dom"/>
</dbReference>
<reference evidence="6" key="1">
    <citation type="submission" date="2020-04" db="EMBL/GenBank/DDBJ databases">
        <authorList>
            <person name="Chiriac C."/>
            <person name="Salcher M."/>
            <person name="Ghai R."/>
            <person name="Kavagutti S V."/>
        </authorList>
    </citation>
    <scope>NUCLEOTIDE SEQUENCE</scope>
</reference>
<dbReference type="SUPFAM" id="SSF55620">
    <property type="entry name" value="Tetrahydrobiopterin biosynthesis enzymes-like"/>
    <property type="match status" value="1"/>
</dbReference>
<comment type="pathway">
    <text evidence="2">Cofactor biosynthesis; 7,8-dihydroneopterin triphosphate biosynthesis; 7,8-dihydroneopterin triphosphate from GTP: step 1/1.</text>
</comment>
<dbReference type="GO" id="GO:0005525">
    <property type="term" value="F:GTP binding"/>
    <property type="evidence" value="ECO:0007669"/>
    <property type="project" value="TreeGrafter"/>
</dbReference>
<dbReference type="GO" id="GO:0008270">
    <property type="term" value="F:zinc ion binding"/>
    <property type="evidence" value="ECO:0007669"/>
    <property type="project" value="TreeGrafter"/>
</dbReference>